<dbReference type="Proteomes" id="UP000719412">
    <property type="component" value="Unassembled WGS sequence"/>
</dbReference>
<keyword evidence="2" id="KW-1185">Reference proteome</keyword>
<evidence type="ECO:0000313" key="1">
    <source>
        <dbReference type="EMBL" id="KAH0809664.1"/>
    </source>
</evidence>
<organism evidence="1 2">
    <name type="scientific">Tenebrio molitor</name>
    <name type="common">Yellow mealworm beetle</name>
    <dbReference type="NCBI Taxonomy" id="7067"/>
    <lineage>
        <taxon>Eukaryota</taxon>
        <taxon>Metazoa</taxon>
        <taxon>Ecdysozoa</taxon>
        <taxon>Arthropoda</taxon>
        <taxon>Hexapoda</taxon>
        <taxon>Insecta</taxon>
        <taxon>Pterygota</taxon>
        <taxon>Neoptera</taxon>
        <taxon>Endopterygota</taxon>
        <taxon>Coleoptera</taxon>
        <taxon>Polyphaga</taxon>
        <taxon>Cucujiformia</taxon>
        <taxon>Tenebrionidae</taxon>
        <taxon>Tenebrio</taxon>
    </lineage>
</organism>
<proteinExistence type="predicted"/>
<comment type="caution">
    <text evidence="1">The sequence shown here is derived from an EMBL/GenBank/DDBJ whole genome shotgun (WGS) entry which is preliminary data.</text>
</comment>
<evidence type="ECO:0000313" key="2">
    <source>
        <dbReference type="Proteomes" id="UP000719412"/>
    </source>
</evidence>
<reference evidence="1" key="1">
    <citation type="journal article" date="2020" name="J Insects Food Feed">
        <title>The yellow mealworm (Tenebrio molitor) genome: a resource for the emerging insects as food and feed industry.</title>
        <authorList>
            <person name="Eriksson T."/>
            <person name="Andere A."/>
            <person name="Kelstrup H."/>
            <person name="Emery V."/>
            <person name="Picard C."/>
        </authorList>
    </citation>
    <scope>NUCLEOTIDE SEQUENCE</scope>
    <source>
        <strain evidence="1">Stoneville</strain>
        <tissue evidence="1">Whole head</tissue>
    </source>
</reference>
<protein>
    <submittedName>
        <fullName evidence="1">Uncharacterized protein</fullName>
    </submittedName>
</protein>
<dbReference type="AlphaFoldDB" id="A0A8J6L2X5"/>
<accession>A0A8J6L2X5</accession>
<dbReference type="EMBL" id="JABDTM020027997">
    <property type="protein sequence ID" value="KAH0809664.1"/>
    <property type="molecule type" value="Genomic_DNA"/>
</dbReference>
<sequence>MSLVEIAPVRAVRSREPSARTKPNEYASDSVRIKEGQALNFSLAVAQRY</sequence>
<gene>
    <name evidence="1" type="ORF">GEV33_013126</name>
</gene>
<name>A0A8J6L2X5_TENMO</name>
<reference evidence="1" key="2">
    <citation type="submission" date="2021-08" db="EMBL/GenBank/DDBJ databases">
        <authorList>
            <person name="Eriksson T."/>
        </authorList>
    </citation>
    <scope>NUCLEOTIDE SEQUENCE</scope>
    <source>
        <strain evidence="1">Stoneville</strain>
        <tissue evidence="1">Whole head</tissue>
    </source>
</reference>